<keyword evidence="1" id="KW-0046">Antibiotic resistance</keyword>
<protein>
    <submittedName>
        <fullName evidence="3">Aminoglycoside 6'-N-acetyltransferase</fullName>
    </submittedName>
</protein>
<keyword evidence="4" id="KW-1185">Reference proteome</keyword>
<evidence type="ECO:0000256" key="1">
    <source>
        <dbReference type="ARBA" id="ARBA00023251"/>
    </source>
</evidence>
<accession>A0A2S3UR29</accession>
<reference evidence="3 4" key="1">
    <citation type="submission" date="2018-01" db="EMBL/GenBank/DDBJ databases">
        <title>Genomic Encyclopedia of Archaeal and Bacterial Type Strains, Phase II (KMG-II): from individual species to whole genera.</title>
        <authorList>
            <person name="Goeker M."/>
        </authorList>
    </citation>
    <scope>NUCLEOTIDE SEQUENCE [LARGE SCALE GENOMIC DNA]</scope>
    <source>
        <strain evidence="3 4">DSM 17023</strain>
    </source>
</reference>
<gene>
    <name evidence="3" type="ORF">CLV41_10749</name>
</gene>
<comment type="caution">
    <text evidence="3">The sequence shown here is derived from an EMBL/GenBank/DDBJ whole genome shotgun (WGS) entry which is preliminary data.</text>
</comment>
<dbReference type="PANTHER" id="PTHR31438:SF1">
    <property type="entry name" value="LYSINE N-ACYLTRANSFERASE C17G9.06C-RELATED"/>
    <property type="match status" value="1"/>
</dbReference>
<dbReference type="PANTHER" id="PTHR31438">
    <property type="entry name" value="LYSINE N-ACYLTRANSFERASE C17G9.06C-RELATED"/>
    <property type="match status" value="1"/>
</dbReference>
<evidence type="ECO:0000313" key="4">
    <source>
        <dbReference type="Proteomes" id="UP000236959"/>
    </source>
</evidence>
<dbReference type="InterPro" id="IPR016181">
    <property type="entry name" value="Acyl_CoA_acyltransferase"/>
</dbReference>
<feature type="domain" description="N-acetyltransferase" evidence="2">
    <location>
        <begin position="29"/>
        <end position="185"/>
    </location>
</feature>
<evidence type="ECO:0000259" key="2">
    <source>
        <dbReference type="PROSITE" id="PS51186"/>
    </source>
</evidence>
<organism evidence="3 4">
    <name type="scientific">Roseibium marinum</name>
    <dbReference type="NCBI Taxonomy" id="281252"/>
    <lineage>
        <taxon>Bacteria</taxon>
        <taxon>Pseudomonadati</taxon>
        <taxon>Pseudomonadota</taxon>
        <taxon>Alphaproteobacteria</taxon>
        <taxon>Hyphomicrobiales</taxon>
        <taxon>Stappiaceae</taxon>
        <taxon>Roseibium</taxon>
    </lineage>
</organism>
<dbReference type="SUPFAM" id="SSF55729">
    <property type="entry name" value="Acyl-CoA N-acyltransferases (Nat)"/>
    <property type="match status" value="1"/>
</dbReference>
<dbReference type="Proteomes" id="UP000236959">
    <property type="component" value="Unassembled WGS sequence"/>
</dbReference>
<sequence length="186" mass="21278">MEPEECRLRDHGYRWSTCYPAVMSVTDRYSFRMVTPADFGLLLEWQSRPHVRMWWSTVEPFSEQKLEDPRVRRWIVSTAECPFAYMQDYTVHGWENHHFSGLPRVSRGIDQFIGEPCMIGNGHGPAFISERLQALFEGGAPVVATDPHPENAHAIAAYKKSGFKEFGPPQETPWGQILPMKASPQA</sequence>
<keyword evidence="3" id="KW-0808">Transferase</keyword>
<dbReference type="InterPro" id="IPR000182">
    <property type="entry name" value="GNAT_dom"/>
</dbReference>
<dbReference type="Pfam" id="PF13523">
    <property type="entry name" value="Acetyltransf_8"/>
    <property type="match status" value="1"/>
</dbReference>
<dbReference type="EMBL" id="PPCN01000007">
    <property type="protein sequence ID" value="POF30023.1"/>
    <property type="molecule type" value="Genomic_DNA"/>
</dbReference>
<evidence type="ECO:0000313" key="3">
    <source>
        <dbReference type="EMBL" id="POF30023.1"/>
    </source>
</evidence>
<dbReference type="Gene3D" id="3.40.630.30">
    <property type="match status" value="1"/>
</dbReference>
<dbReference type="AlphaFoldDB" id="A0A2S3UR29"/>
<dbReference type="GO" id="GO:0046677">
    <property type="term" value="P:response to antibiotic"/>
    <property type="evidence" value="ECO:0007669"/>
    <property type="project" value="UniProtKB-KW"/>
</dbReference>
<dbReference type="PROSITE" id="PS51186">
    <property type="entry name" value="GNAT"/>
    <property type="match status" value="1"/>
</dbReference>
<dbReference type="GO" id="GO:0016410">
    <property type="term" value="F:N-acyltransferase activity"/>
    <property type="evidence" value="ECO:0007669"/>
    <property type="project" value="TreeGrafter"/>
</dbReference>
<proteinExistence type="predicted"/>
<name>A0A2S3UR29_9HYPH</name>